<reference evidence="1 2" key="1">
    <citation type="submission" date="2019-03" db="EMBL/GenBank/DDBJ databases">
        <title>First draft genome of Liparis tanakae, snailfish: a comprehensive survey of snailfish specific genes.</title>
        <authorList>
            <person name="Kim W."/>
            <person name="Song I."/>
            <person name="Jeong J.-H."/>
            <person name="Kim D."/>
            <person name="Kim S."/>
            <person name="Ryu S."/>
            <person name="Song J.Y."/>
            <person name="Lee S.K."/>
        </authorList>
    </citation>
    <scope>NUCLEOTIDE SEQUENCE [LARGE SCALE GENOMIC DNA]</scope>
    <source>
        <tissue evidence="1">Muscle</tissue>
    </source>
</reference>
<evidence type="ECO:0000313" key="2">
    <source>
        <dbReference type="Proteomes" id="UP000314294"/>
    </source>
</evidence>
<accession>A0A4Z2GB63</accession>
<dbReference type="EMBL" id="SRLO01000617">
    <property type="protein sequence ID" value="TNN50441.1"/>
    <property type="molecule type" value="Genomic_DNA"/>
</dbReference>
<comment type="caution">
    <text evidence="1">The sequence shown here is derived from an EMBL/GenBank/DDBJ whole genome shotgun (WGS) entry which is preliminary data.</text>
</comment>
<protein>
    <submittedName>
        <fullName evidence="1">Uncharacterized protein</fullName>
    </submittedName>
</protein>
<organism evidence="1 2">
    <name type="scientific">Liparis tanakae</name>
    <name type="common">Tanaka's snailfish</name>
    <dbReference type="NCBI Taxonomy" id="230148"/>
    <lineage>
        <taxon>Eukaryota</taxon>
        <taxon>Metazoa</taxon>
        <taxon>Chordata</taxon>
        <taxon>Craniata</taxon>
        <taxon>Vertebrata</taxon>
        <taxon>Euteleostomi</taxon>
        <taxon>Actinopterygii</taxon>
        <taxon>Neopterygii</taxon>
        <taxon>Teleostei</taxon>
        <taxon>Neoteleostei</taxon>
        <taxon>Acanthomorphata</taxon>
        <taxon>Eupercaria</taxon>
        <taxon>Perciformes</taxon>
        <taxon>Cottioidei</taxon>
        <taxon>Cottales</taxon>
        <taxon>Liparidae</taxon>
        <taxon>Liparis</taxon>
    </lineage>
</organism>
<dbReference type="Proteomes" id="UP000314294">
    <property type="component" value="Unassembled WGS sequence"/>
</dbReference>
<name>A0A4Z2GB63_9TELE</name>
<dbReference type="AlphaFoldDB" id="A0A4Z2GB63"/>
<gene>
    <name evidence="1" type="ORF">EYF80_039367</name>
</gene>
<proteinExistence type="predicted"/>
<sequence>MTCEESRTRTSLPSRVLQLRVSSDHHNFHHQAVAALSDHVDHLPVAHLHHVTAVHLQTARKEAVKKD</sequence>
<keyword evidence="2" id="KW-1185">Reference proteome</keyword>
<evidence type="ECO:0000313" key="1">
    <source>
        <dbReference type="EMBL" id="TNN50441.1"/>
    </source>
</evidence>